<dbReference type="PANTHER" id="PTHR48050:SF13">
    <property type="entry name" value="STEROL 3-BETA-GLUCOSYLTRANSFERASE UGT80A2"/>
    <property type="match status" value="1"/>
</dbReference>
<dbReference type="GO" id="GO:0033072">
    <property type="term" value="P:vancomycin biosynthetic process"/>
    <property type="evidence" value="ECO:0007669"/>
    <property type="project" value="UniProtKB-ARBA"/>
</dbReference>
<dbReference type="GO" id="GO:0016758">
    <property type="term" value="F:hexosyltransferase activity"/>
    <property type="evidence" value="ECO:0007669"/>
    <property type="project" value="InterPro"/>
</dbReference>
<dbReference type="InterPro" id="IPR050426">
    <property type="entry name" value="Glycosyltransferase_28"/>
</dbReference>
<reference evidence="3 4" key="1">
    <citation type="submission" date="2020-09" db="EMBL/GenBank/DDBJ databases">
        <title>Sphingomonas sp., a new species isolated from pork steak.</title>
        <authorList>
            <person name="Heidler von Heilborn D."/>
        </authorList>
    </citation>
    <scope>NUCLEOTIDE SEQUENCE [LARGE SCALE GENOMIC DNA]</scope>
    <source>
        <strain evidence="4">S8-3T</strain>
    </source>
</reference>
<dbReference type="CDD" id="cd03784">
    <property type="entry name" value="GT1_Gtf-like"/>
    <property type="match status" value="1"/>
</dbReference>
<feature type="domain" description="Erythromycin biosynthesis protein CIII-like C-terminal" evidence="2">
    <location>
        <begin position="301"/>
        <end position="376"/>
    </location>
</feature>
<dbReference type="KEGG" id="spap:H3Z74_10395"/>
<sequence length="407" mass="43545">MRVLLTTYGSRGDVEPIAGLAVELRAMGVEVRVCAPPDQDFMDLLDRAGLPLIPAFSSVREWVTKALENKAAVDLPTRAAEIVAAQFDAIAPAAQGCDLILAAGLFPSTAAAQSVAEQLGIRYVYATYCPHWLPSTHHRPHAYPGHPVPAEVTDNRVLWDRDIQTMDAVFGGGVNAHRTWIGLPPVNNVRDHVFTDRPWLASDPVLSPWQQTDLRDVVQNGAWILPDERPLPTELLAFLDAGTPPVYVGFGSMPMSAAREAGRVAIEAIRAQGRRVLLLQGWADLALTDDRDDCFVTGEVNQQVLFGRVAAVVHHGGAGTTTAAARAGAPQLVVPQIGDQPYWARRVSELGIGAGHDGPAPTFDSFSAALKTALVPKTCARATAMAGTIRTDGAAVTAKLLLDMISR</sequence>
<name>A0A7H0LP95_9SPHN</name>
<dbReference type="GO" id="GO:0005975">
    <property type="term" value="P:carbohydrate metabolic process"/>
    <property type="evidence" value="ECO:0007669"/>
    <property type="project" value="InterPro"/>
</dbReference>
<evidence type="ECO:0000313" key="3">
    <source>
        <dbReference type="EMBL" id="QNQ11498.1"/>
    </source>
</evidence>
<dbReference type="AlphaFoldDB" id="A0A7H0LP95"/>
<keyword evidence="4" id="KW-1185">Reference proteome</keyword>
<proteinExistence type="predicted"/>
<dbReference type="SUPFAM" id="SSF53756">
    <property type="entry name" value="UDP-Glycosyltransferase/glycogen phosphorylase"/>
    <property type="match status" value="1"/>
</dbReference>
<dbReference type="Proteomes" id="UP000516148">
    <property type="component" value="Chromosome"/>
</dbReference>
<feature type="domain" description="Glycosyltransferase family 28 N-terminal" evidence="1">
    <location>
        <begin position="3"/>
        <end position="133"/>
    </location>
</feature>
<dbReference type="InterPro" id="IPR004276">
    <property type="entry name" value="GlycoTrans_28_N"/>
</dbReference>
<dbReference type="PANTHER" id="PTHR48050">
    <property type="entry name" value="STEROL 3-BETA-GLUCOSYLTRANSFERASE"/>
    <property type="match status" value="1"/>
</dbReference>
<dbReference type="FunFam" id="3.40.50.2000:FF:000009">
    <property type="entry name" value="Sterol 3-beta-glucosyltransferase UGT80A2"/>
    <property type="match status" value="1"/>
</dbReference>
<dbReference type="EMBL" id="CP061038">
    <property type="protein sequence ID" value="QNQ11498.1"/>
    <property type="molecule type" value="Genomic_DNA"/>
</dbReference>
<keyword evidence="3" id="KW-0808">Transferase</keyword>
<dbReference type="InterPro" id="IPR002213">
    <property type="entry name" value="UDP_glucos_trans"/>
</dbReference>
<protein>
    <submittedName>
        <fullName evidence="3">Glycosyltransferase family 1 protein</fullName>
    </submittedName>
</protein>
<dbReference type="InterPro" id="IPR010610">
    <property type="entry name" value="EryCIII-like_C"/>
</dbReference>
<dbReference type="Pfam" id="PF03033">
    <property type="entry name" value="Glyco_transf_28"/>
    <property type="match status" value="1"/>
</dbReference>
<evidence type="ECO:0000259" key="1">
    <source>
        <dbReference type="Pfam" id="PF03033"/>
    </source>
</evidence>
<dbReference type="RefSeq" id="WP_187763779.1">
    <property type="nucleotide sequence ID" value="NZ_CP061038.1"/>
</dbReference>
<evidence type="ECO:0000259" key="2">
    <source>
        <dbReference type="Pfam" id="PF06722"/>
    </source>
</evidence>
<dbReference type="Gene3D" id="3.40.50.2000">
    <property type="entry name" value="Glycogen Phosphorylase B"/>
    <property type="match status" value="2"/>
</dbReference>
<evidence type="ECO:0000313" key="4">
    <source>
        <dbReference type="Proteomes" id="UP000516148"/>
    </source>
</evidence>
<gene>
    <name evidence="3" type="ORF">H3Z74_10395</name>
</gene>
<dbReference type="Pfam" id="PF06722">
    <property type="entry name" value="EryCIII-like_C"/>
    <property type="match status" value="1"/>
</dbReference>
<organism evidence="3 4">
    <name type="scientific">Sphingomonas alpina</name>
    <dbReference type="NCBI Taxonomy" id="653931"/>
    <lineage>
        <taxon>Bacteria</taxon>
        <taxon>Pseudomonadati</taxon>
        <taxon>Pseudomonadota</taxon>
        <taxon>Alphaproteobacteria</taxon>
        <taxon>Sphingomonadales</taxon>
        <taxon>Sphingomonadaceae</taxon>
        <taxon>Sphingomonas</taxon>
    </lineage>
</organism>
<dbReference type="GO" id="GO:0008194">
    <property type="term" value="F:UDP-glycosyltransferase activity"/>
    <property type="evidence" value="ECO:0007669"/>
    <property type="project" value="InterPro"/>
</dbReference>
<accession>A0A7H0LP95</accession>